<accession>A0A6V7HDW3</accession>
<sequence>YTLPFIDNTRKKHAIPSSTRSCDHLLAWELTRAEKAILRIAQRVYLANDVSANPTNQSGSEAQYFKPEGIIRVGSRLKNAPLKFEQTPCLTPKIRHACLLHVGCHISFRLRKILGNRRKTGGQEHITPVHSMFSPEPF</sequence>
<comment type="caution">
    <text evidence="1">The sequence shown here is derived from an EMBL/GenBank/DDBJ whole genome shotgun (WGS) entry which is preliminary data.</text>
</comment>
<dbReference type="AlphaFoldDB" id="A0A6V7HDW3"/>
<gene>
    <name evidence="1" type="ORF">MHI_LOCUS822283</name>
</gene>
<keyword evidence="2" id="KW-1185">Reference proteome</keyword>
<proteinExistence type="predicted"/>
<protein>
    <submittedName>
        <fullName evidence="1">Uncharacterized protein</fullName>
    </submittedName>
</protein>
<name>A0A6V7HDW3_9HYME</name>
<dbReference type="EMBL" id="CAJDYZ010010976">
    <property type="protein sequence ID" value="CAD1478727.1"/>
    <property type="molecule type" value="Genomic_DNA"/>
</dbReference>
<reference evidence="1" key="1">
    <citation type="submission" date="2020-07" db="EMBL/GenBank/DDBJ databases">
        <authorList>
            <person name="Nazaruddin N."/>
        </authorList>
    </citation>
    <scope>NUCLEOTIDE SEQUENCE</scope>
</reference>
<evidence type="ECO:0000313" key="1">
    <source>
        <dbReference type="EMBL" id="CAD1478727.1"/>
    </source>
</evidence>
<evidence type="ECO:0000313" key="2">
    <source>
        <dbReference type="Proteomes" id="UP000752696"/>
    </source>
</evidence>
<feature type="non-terminal residue" evidence="1">
    <location>
        <position position="1"/>
    </location>
</feature>
<organism evidence="1 2">
    <name type="scientific">Heterotrigona itama</name>
    <dbReference type="NCBI Taxonomy" id="395501"/>
    <lineage>
        <taxon>Eukaryota</taxon>
        <taxon>Metazoa</taxon>
        <taxon>Ecdysozoa</taxon>
        <taxon>Arthropoda</taxon>
        <taxon>Hexapoda</taxon>
        <taxon>Insecta</taxon>
        <taxon>Pterygota</taxon>
        <taxon>Neoptera</taxon>
        <taxon>Endopterygota</taxon>
        <taxon>Hymenoptera</taxon>
        <taxon>Apocrita</taxon>
        <taxon>Aculeata</taxon>
        <taxon>Apoidea</taxon>
        <taxon>Anthophila</taxon>
        <taxon>Apidae</taxon>
        <taxon>Heterotrigona</taxon>
    </lineage>
</organism>
<dbReference type="OrthoDB" id="6615390at2759"/>
<dbReference type="Proteomes" id="UP000752696">
    <property type="component" value="Unassembled WGS sequence"/>
</dbReference>